<keyword evidence="4" id="KW-1185">Reference proteome</keyword>
<evidence type="ECO:0000313" key="3">
    <source>
        <dbReference type="EMBL" id="REE02548.1"/>
    </source>
</evidence>
<dbReference type="EMBL" id="QREH01000001">
    <property type="protein sequence ID" value="REE02548.1"/>
    <property type="molecule type" value="Genomic_DNA"/>
</dbReference>
<proteinExistence type="inferred from homology"/>
<dbReference type="Proteomes" id="UP000256727">
    <property type="component" value="Unassembled WGS sequence"/>
</dbReference>
<dbReference type="Gene3D" id="3.30.70.1060">
    <property type="entry name" value="Dimeric alpha+beta barrel"/>
    <property type="match status" value="1"/>
</dbReference>
<dbReference type="SUPFAM" id="SSF54909">
    <property type="entry name" value="Dimeric alpha+beta barrel"/>
    <property type="match status" value="1"/>
</dbReference>
<protein>
    <recommendedName>
        <fullName evidence="2">YCII-related domain-containing protein</fullName>
    </recommendedName>
</protein>
<sequence length="119" mass="12600">MSRNLWTGEVSYAGPMAEPQKIFAVQYNYVPGLGDQRDVHRAAHREFLGSLGTAMVAAGAYVDDPTAALLLVKSDAAESVRDLLAGDPFQQHGLISSTDVHEWSCAVGDQAAALRGNGA</sequence>
<accession>A0A3D9L861</accession>
<evidence type="ECO:0000256" key="1">
    <source>
        <dbReference type="ARBA" id="ARBA00007689"/>
    </source>
</evidence>
<name>A0A3D9L861_9MICC</name>
<dbReference type="Pfam" id="PF03795">
    <property type="entry name" value="YCII"/>
    <property type="match status" value="1"/>
</dbReference>
<dbReference type="InterPro" id="IPR011008">
    <property type="entry name" value="Dimeric_a/b-barrel"/>
</dbReference>
<comment type="similarity">
    <text evidence="1">Belongs to the YciI family.</text>
</comment>
<dbReference type="PANTHER" id="PTHR33606">
    <property type="entry name" value="PROTEIN YCII"/>
    <property type="match status" value="1"/>
</dbReference>
<organism evidence="3 4">
    <name type="scientific">Citricoccus muralis</name>
    <dbReference type="NCBI Taxonomy" id="169134"/>
    <lineage>
        <taxon>Bacteria</taxon>
        <taxon>Bacillati</taxon>
        <taxon>Actinomycetota</taxon>
        <taxon>Actinomycetes</taxon>
        <taxon>Micrococcales</taxon>
        <taxon>Micrococcaceae</taxon>
        <taxon>Citricoccus</taxon>
    </lineage>
</organism>
<gene>
    <name evidence="3" type="ORF">C8E99_0320</name>
</gene>
<dbReference type="AlphaFoldDB" id="A0A3D9L861"/>
<evidence type="ECO:0000313" key="4">
    <source>
        <dbReference type="Proteomes" id="UP000256727"/>
    </source>
</evidence>
<comment type="caution">
    <text evidence="3">The sequence shown here is derived from an EMBL/GenBank/DDBJ whole genome shotgun (WGS) entry which is preliminary data.</text>
</comment>
<evidence type="ECO:0000259" key="2">
    <source>
        <dbReference type="Pfam" id="PF03795"/>
    </source>
</evidence>
<feature type="domain" description="YCII-related" evidence="2">
    <location>
        <begin position="28"/>
        <end position="104"/>
    </location>
</feature>
<dbReference type="PANTHER" id="PTHR33606:SF3">
    <property type="entry name" value="PROTEIN YCII"/>
    <property type="match status" value="1"/>
</dbReference>
<dbReference type="InterPro" id="IPR005545">
    <property type="entry name" value="YCII"/>
</dbReference>
<dbReference type="InterPro" id="IPR051807">
    <property type="entry name" value="Sec-metab_biosynth-assoc"/>
</dbReference>
<reference evidence="3 4" key="1">
    <citation type="submission" date="2018-07" db="EMBL/GenBank/DDBJ databases">
        <title>Sequencing the genomes of 1000 actinobacteria strains.</title>
        <authorList>
            <person name="Klenk H.-P."/>
        </authorList>
    </citation>
    <scope>NUCLEOTIDE SEQUENCE [LARGE SCALE GENOMIC DNA]</scope>
    <source>
        <strain evidence="3 4">DSM 14442</strain>
    </source>
</reference>